<feature type="region of interest" description="Disordered" evidence="1">
    <location>
        <begin position="54"/>
        <end position="78"/>
    </location>
</feature>
<dbReference type="AlphaFoldDB" id="A0AAD1WG67"/>
<proteinExistence type="predicted"/>
<sequence>MNSQTGPWGTALASAEAPPIPPSCKKAGREDLGLLGASAFRGEEVHEARYFGANNPCALNSSPNGDSPHTQLPVGADP</sequence>
<evidence type="ECO:0000313" key="3">
    <source>
        <dbReference type="Proteomes" id="UP001295444"/>
    </source>
</evidence>
<organism evidence="2 3">
    <name type="scientific">Pelobates cultripes</name>
    <name type="common">Western spadefoot toad</name>
    <dbReference type="NCBI Taxonomy" id="61616"/>
    <lineage>
        <taxon>Eukaryota</taxon>
        <taxon>Metazoa</taxon>
        <taxon>Chordata</taxon>
        <taxon>Craniata</taxon>
        <taxon>Vertebrata</taxon>
        <taxon>Euteleostomi</taxon>
        <taxon>Amphibia</taxon>
        <taxon>Batrachia</taxon>
        <taxon>Anura</taxon>
        <taxon>Pelobatoidea</taxon>
        <taxon>Pelobatidae</taxon>
        <taxon>Pelobates</taxon>
    </lineage>
</organism>
<reference evidence="2" key="1">
    <citation type="submission" date="2022-03" db="EMBL/GenBank/DDBJ databases">
        <authorList>
            <person name="Alioto T."/>
            <person name="Alioto T."/>
            <person name="Gomez Garrido J."/>
        </authorList>
    </citation>
    <scope>NUCLEOTIDE SEQUENCE</scope>
</reference>
<dbReference type="EMBL" id="OW240919">
    <property type="protein sequence ID" value="CAH2311789.1"/>
    <property type="molecule type" value="Genomic_DNA"/>
</dbReference>
<keyword evidence="3" id="KW-1185">Reference proteome</keyword>
<name>A0AAD1WG67_PELCU</name>
<evidence type="ECO:0000313" key="2">
    <source>
        <dbReference type="EMBL" id="CAH2311789.1"/>
    </source>
</evidence>
<dbReference type="Proteomes" id="UP001295444">
    <property type="component" value="Chromosome 08"/>
</dbReference>
<evidence type="ECO:0000256" key="1">
    <source>
        <dbReference type="SAM" id="MobiDB-lite"/>
    </source>
</evidence>
<feature type="compositionally biased region" description="Polar residues" evidence="1">
    <location>
        <begin position="57"/>
        <end position="70"/>
    </location>
</feature>
<feature type="region of interest" description="Disordered" evidence="1">
    <location>
        <begin position="1"/>
        <end position="25"/>
    </location>
</feature>
<accession>A0AAD1WG67</accession>
<gene>
    <name evidence="2" type="ORF">PECUL_23A043532</name>
</gene>
<protein>
    <submittedName>
        <fullName evidence="2">Uncharacterized protein</fullName>
    </submittedName>
</protein>